<keyword evidence="2" id="KW-1185">Reference proteome</keyword>
<organism evidence="1 2">
    <name type="scientific">Treponema vincentii F0403</name>
    <dbReference type="NCBI Taxonomy" id="1125702"/>
    <lineage>
        <taxon>Bacteria</taxon>
        <taxon>Pseudomonadati</taxon>
        <taxon>Spirochaetota</taxon>
        <taxon>Spirochaetia</taxon>
        <taxon>Spirochaetales</taxon>
        <taxon>Treponemataceae</taxon>
        <taxon>Treponema</taxon>
    </lineage>
</organism>
<protein>
    <submittedName>
        <fullName evidence="1">Uncharacterized protein</fullName>
    </submittedName>
</protein>
<proteinExistence type="predicted"/>
<evidence type="ECO:0000313" key="2">
    <source>
        <dbReference type="Proteomes" id="UP000014605"/>
    </source>
</evidence>
<dbReference type="AlphaFoldDB" id="S3L7N2"/>
<dbReference type="RefSeq" id="WP_016519260.1">
    <property type="nucleotide sequence ID" value="NZ_KE332512.1"/>
</dbReference>
<reference evidence="1 2" key="1">
    <citation type="submission" date="2013-04" db="EMBL/GenBank/DDBJ databases">
        <title>The Genome Sequence of Treponema vincentii F0403.</title>
        <authorList>
            <consortium name="The Broad Institute Genomics Platform"/>
            <person name="Earl A."/>
            <person name="Ward D."/>
            <person name="Feldgarden M."/>
            <person name="Gevers D."/>
            <person name="Leonetti C."/>
            <person name="Izard J."/>
            <person name="Walker B."/>
            <person name="Young S."/>
            <person name="Zeng Q."/>
            <person name="Gargeya S."/>
            <person name="Fitzgerald M."/>
            <person name="Haas B."/>
            <person name="Abouelleil A."/>
            <person name="Allen A.W."/>
            <person name="Alvarado L."/>
            <person name="Arachchi H.M."/>
            <person name="Berlin A.M."/>
            <person name="Chapman S.B."/>
            <person name="Gainer-Dewar J."/>
            <person name="Goldberg J."/>
            <person name="Griggs A."/>
            <person name="Gujja S."/>
            <person name="Hansen M."/>
            <person name="Howarth C."/>
            <person name="Imamovic A."/>
            <person name="Ireland A."/>
            <person name="Larimer J."/>
            <person name="McCowan C."/>
            <person name="Murphy C."/>
            <person name="Pearson M."/>
            <person name="Poon T.W."/>
            <person name="Priest M."/>
            <person name="Roberts A."/>
            <person name="Saif S."/>
            <person name="Shea T."/>
            <person name="Sisk P."/>
            <person name="Sykes S."/>
            <person name="Wortman J."/>
            <person name="Nusbaum C."/>
            <person name="Birren B."/>
        </authorList>
    </citation>
    <scope>NUCLEOTIDE SEQUENCE [LARGE SCALE GENOMIC DNA]</scope>
    <source>
        <strain evidence="1 2">F0403</strain>
    </source>
</reference>
<dbReference type="Proteomes" id="UP000014605">
    <property type="component" value="Unassembled WGS sequence"/>
</dbReference>
<evidence type="ECO:0000313" key="1">
    <source>
        <dbReference type="EMBL" id="EPF46453.1"/>
    </source>
</evidence>
<dbReference type="HOGENOM" id="CLU_2095816_0_0_12"/>
<comment type="caution">
    <text evidence="1">The sequence shown here is derived from an EMBL/GenBank/DDBJ whole genome shotgun (WGS) entry which is preliminary data.</text>
</comment>
<gene>
    <name evidence="1" type="ORF">HMPREF1222_01975</name>
</gene>
<dbReference type="GeneID" id="301462095"/>
<dbReference type="EMBL" id="ATFC01000009">
    <property type="protein sequence ID" value="EPF46453.1"/>
    <property type="molecule type" value="Genomic_DNA"/>
</dbReference>
<sequence>MKYRKGFPRGNIGSSRYSVDEDIKGGEGLFLMLPDRISGLTVVGHFWKGNDETPGTGRFKIEVTNNCPERVGSDGTGGFWDYPAEGLGEFDKDDGITIINQITGVRITCFEADDHLNVCVTG</sequence>
<name>S3L7N2_9SPIR</name>
<accession>S3L7N2</accession>